<evidence type="ECO:0000313" key="2">
    <source>
        <dbReference type="EMBL" id="UUP15604.1"/>
    </source>
</evidence>
<gene>
    <name evidence="2" type="ORF">NTH_00042</name>
</gene>
<reference evidence="2 3" key="1">
    <citation type="submission" date="2018-07" db="EMBL/GenBank/DDBJ databases">
        <title>Genome sequence of Nitratireductor thuwali#1536.</title>
        <authorList>
            <person name="Michoud G."/>
            <person name="Merlino G."/>
            <person name="Sefrji F.O."/>
            <person name="Daffonchio D."/>
        </authorList>
    </citation>
    <scope>NUCLEOTIDE SEQUENCE [LARGE SCALE GENOMIC DNA]</scope>
    <source>
        <strain evidence="3">Nit1536</strain>
    </source>
</reference>
<protein>
    <recommendedName>
        <fullName evidence="1">N-acetyltransferase domain-containing protein</fullName>
    </recommendedName>
</protein>
<dbReference type="PROSITE" id="PS51186">
    <property type="entry name" value="GNAT"/>
    <property type="match status" value="1"/>
</dbReference>
<dbReference type="Proteomes" id="UP001342418">
    <property type="component" value="Chromosome"/>
</dbReference>
<dbReference type="RefSeq" id="WP_338528102.1">
    <property type="nucleotide sequence ID" value="NZ_CP030941.1"/>
</dbReference>
<dbReference type="Pfam" id="PF00583">
    <property type="entry name" value="Acetyltransf_1"/>
    <property type="match status" value="1"/>
</dbReference>
<evidence type="ECO:0000313" key="3">
    <source>
        <dbReference type="Proteomes" id="UP001342418"/>
    </source>
</evidence>
<dbReference type="Gene3D" id="3.40.630.30">
    <property type="match status" value="1"/>
</dbReference>
<dbReference type="CDD" id="cd04301">
    <property type="entry name" value="NAT_SF"/>
    <property type="match status" value="1"/>
</dbReference>
<feature type="domain" description="N-acetyltransferase" evidence="1">
    <location>
        <begin position="4"/>
        <end position="180"/>
    </location>
</feature>
<name>A0ABY5MBW9_9HYPH</name>
<keyword evidence="3" id="KW-1185">Reference proteome</keyword>
<dbReference type="EMBL" id="CP030941">
    <property type="protein sequence ID" value="UUP15604.1"/>
    <property type="molecule type" value="Genomic_DNA"/>
</dbReference>
<accession>A0ABY5MBW9</accession>
<proteinExistence type="predicted"/>
<dbReference type="SUPFAM" id="SSF55729">
    <property type="entry name" value="Acyl-CoA N-acyltransferases (Nat)"/>
    <property type="match status" value="1"/>
</dbReference>
<evidence type="ECO:0000259" key="1">
    <source>
        <dbReference type="PROSITE" id="PS51186"/>
    </source>
</evidence>
<dbReference type="InterPro" id="IPR000182">
    <property type="entry name" value="GNAT_dom"/>
</dbReference>
<dbReference type="InterPro" id="IPR016181">
    <property type="entry name" value="Acyl_CoA_acyltransferase"/>
</dbReference>
<sequence length="191" mass="21165">MTALRFAPVTARTWTDFEALFETPGAPKYCWCMAWRHMPERQSATNADRKRAMESLVRNGTPVGMLAYSEDEPVGWCSVAPRNSLRKLSPQQDEAEEGVWSIVCFFVRSAQRRKKIASALLEAAVEHAFASGATTVEAYPVDPGSPSYRFMGFRDMFAARGFRETGMAGSRRHVMRLDRSAGATARSGSSA</sequence>
<organism evidence="2 3">
    <name type="scientific">Nitratireductor thuwali</name>
    <dbReference type="NCBI Taxonomy" id="2267699"/>
    <lineage>
        <taxon>Bacteria</taxon>
        <taxon>Pseudomonadati</taxon>
        <taxon>Pseudomonadota</taxon>
        <taxon>Alphaproteobacteria</taxon>
        <taxon>Hyphomicrobiales</taxon>
        <taxon>Phyllobacteriaceae</taxon>
        <taxon>Nitratireductor</taxon>
    </lineage>
</organism>